<name>A0ABN0QQT5_MYCUL</name>
<dbReference type="GO" id="GO:0004413">
    <property type="term" value="F:homoserine kinase activity"/>
    <property type="evidence" value="ECO:0007669"/>
    <property type="project" value="UniProtKB-EC"/>
</dbReference>
<keyword evidence="1" id="KW-0418">Kinase</keyword>
<accession>A0ABN0QQT5</accession>
<keyword evidence="1" id="KW-0808">Transferase</keyword>
<organism evidence="1 2">
    <name type="scientific">Mycobacterium ulcerans str. Harvey</name>
    <dbReference type="NCBI Taxonomy" id="1299332"/>
    <lineage>
        <taxon>Bacteria</taxon>
        <taxon>Bacillati</taxon>
        <taxon>Actinomycetota</taxon>
        <taxon>Actinomycetes</taxon>
        <taxon>Mycobacteriales</taxon>
        <taxon>Mycobacteriaceae</taxon>
        <taxon>Mycobacterium</taxon>
        <taxon>Mycobacterium ulcerans group</taxon>
    </lineage>
</organism>
<proteinExistence type="predicted"/>
<gene>
    <name evidence="1" type="ORF">I551_6411</name>
</gene>
<reference evidence="1 2" key="1">
    <citation type="submission" date="2014-01" db="EMBL/GenBank/DDBJ databases">
        <authorList>
            <person name="Dobos K."/>
            <person name="Lenaerts A."/>
            <person name="Ordway D."/>
            <person name="DeGroote M.A."/>
            <person name="Parker T."/>
            <person name="Sizemore C."/>
            <person name="Tallon L.J."/>
            <person name="Sadzewicz L.K."/>
            <person name="Sengamalay N."/>
            <person name="Fraser C.M."/>
            <person name="Hine E."/>
            <person name="Shefchek K.A."/>
            <person name="Das S.P."/>
            <person name="Tettelin H."/>
        </authorList>
    </citation>
    <scope>NUCLEOTIDE SEQUENCE [LARGE SCALE GENOMIC DNA]</scope>
    <source>
        <strain evidence="1 2">Harvey</strain>
    </source>
</reference>
<dbReference type="Proteomes" id="UP000020681">
    <property type="component" value="Unassembled WGS sequence"/>
</dbReference>
<protein>
    <submittedName>
        <fullName evidence="1">Homoserine kinase domain protein</fullName>
        <ecNumber evidence="1">2.7.1.39</ecNumber>
    </submittedName>
</protein>
<dbReference type="EMBL" id="JAOL01000166">
    <property type="protein sequence ID" value="EUA87033.1"/>
    <property type="molecule type" value="Genomic_DNA"/>
</dbReference>
<comment type="caution">
    <text evidence="1">The sequence shown here is derived from an EMBL/GenBank/DDBJ whole genome shotgun (WGS) entry which is preliminary data.</text>
</comment>
<evidence type="ECO:0000313" key="1">
    <source>
        <dbReference type="EMBL" id="EUA87033.1"/>
    </source>
</evidence>
<evidence type="ECO:0000313" key="2">
    <source>
        <dbReference type="Proteomes" id="UP000020681"/>
    </source>
</evidence>
<dbReference type="EC" id="2.7.1.39" evidence="1"/>
<keyword evidence="2" id="KW-1185">Reference proteome</keyword>
<sequence>MEVVVEGEGPARFRSTLNTWLCAPSSTGCEPWAFPRLA</sequence>